<protein>
    <recommendedName>
        <fullName evidence="2">Cell division protein ZapA</fullName>
    </recommendedName>
    <alternativeName>
        <fullName evidence="9">Z ring-associated protein ZapA</fullName>
    </alternativeName>
</protein>
<evidence type="ECO:0000256" key="4">
    <source>
        <dbReference type="ARBA" id="ARBA00022618"/>
    </source>
</evidence>
<reference evidence="11" key="1">
    <citation type="journal article" date="2019" name="Int. J. Syst. Evol. Microbiol.">
        <title>The Global Catalogue of Microorganisms (GCM) 10K type strain sequencing project: providing services to taxonomists for standard genome sequencing and annotation.</title>
        <authorList>
            <consortium name="The Broad Institute Genomics Platform"/>
            <consortium name="The Broad Institute Genome Sequencing Center for Infectious Disease"/>
            <person name="Wu L."/>
            <person name="Ma J."/>
        </authorList>
    </citation>
    <scope>NUCLEOTIDE SEQUENCE [LARGE SCALE GENOMIC DNA]</scope>
    <source>
        <strain evidence="11">CCM 7282</strain>
    </source>
</reference>
<dbReference type="InterPro" id="IPR007838">
    <property type="entry name" value="Cell_div_ZapA-like"/>
</dbReference>
<dbReference type="Pfam" id="PF05164">
    <property type="entry name" value="ZapA"/>
    <property type="match status" value="1"/>
</dbReference>
<sequence>MSHSKDKKSRTTVEIYNRSYTIVGEESPNRVKLVAGLVDQKMREIQEGNRSLDTSRLAVLTAVNTMNDYIALKESYNELHEKLKNIEEKERKQDD</sequence>
<evidence type="ECO:0000256" key="5">
    <source>
        <dbReference type="ARBA" id="ARBA00023210"/>
    </source>
</evidence>
<keyword evidence="5" id="KW-0717">Septation</keyword>
<keyword evidence="3" id="KW-0963">Cytoplasm</keyword>
<gene>
    <name evidence="10" type="primary">zapA</name>
    <name evidence="10" type="ORF">GCM10007216_25090</name>
</gene>
<evidence type="ECO:0000256" key="6">
    <source>
        <dbReference type="ARBA" id="ARBA00023306"/>
    </source>
</evidence>
<keyword evidence="4 10" id="KW-0132">Cell division</keyword>
<dbReference type="PANTHER" id="PTHR34981">
    <property type="entry name" value="CELL DIVISION PROTEIN ZAPA"/>
    <property type="match status" value="1"/>
</dbReference>
<dbReference type="EMBL" id="BMCJ01000004">
    <property type="protein sequence ID" value="GGC93347.1"/>
    <property type="molecule type" value="Genomic_DNA"/>
</dbReference>
<dbReference type="SUPFAM" id="SSF102829">
    <property type="entry name" value="Cell division protein ZapA-like"/>
    <property type="match status" value="1"/>
</dbReference>
<evidence type="ECO:0000256" key="3">
    <source>
        <dbReference type="ARBA" id="ARBA00022490"/>
    </source>
</evidence>
<comment type="caution">
    <text evidence="10">The sequence shown here is derived from an EMBL/GenBank/DDBJ whole genome shotgun (WGS) entry which is preliminary data.</text>
</comment>
<evidence type="ECO:0000313" key="11">
    <source>
        <dbReference type="Proteomes" id="UP000619534"/>
    </source>
</evidence>
<comment type="subcellular location">
    <subcellularLocation>
        <location evidence="1">Cytoplasm</location>
    </subcellularLocation>
</comment>
<dbReference type="RefSeq" id="WP_062447154.1">
    <property type="nucleotide sequence ID" value="NZ_BMCJ01000004.1"/>
</dbReference>
<dbReference type="InterPro" id="IPR053712">
    <property type="entry name" value="Bac_CellDiv_Activator"/>
</dbReference>
<dbReference type="PANTHER" id="PTHR34981:SF1">
    <property type="entry name" value="CELL DIVISION PROTEIN ZAPA"/>
    <property type="match status" value="1"/>
</dbReference>
<comment type="subunit">
    <text evidence="8">Homodimer. Interacts with FtsZ.</text>
</comment>
<proteinExistence type="predicted"/>
<accession>A0ABQ1PB06</accession>
<evidence type="ECO:0000256" key="8">
    <source>
        <dbReference type="ARBA" id="ARBA00026068"/>
    </source>
</evidence>
<keyword evidence="11" id="KW-1185">Reference proteome</keyword>
<keyword evidence="6" id="KW-0131">Cell cycle</keyword>
<dbReference type="InterPro" id="IPR036192">
    <property type="entry name" value="Cell_div_ZapA-like_sf"/>
</dbReference>
<evidence type="ECO:0000256" key="7">
    <source>
        <dbReference type="ARBA" id="ARBA00024910"/>
    </source>
</evidence>
<dbReference type="Gene3D" id="6.10.250.790">
    <property type="match status" value="1"/>
</dbReference>
<evidence type="ECO:0000256" key="1">
    <source>
        <dbReference type="ARBA" id="ARBA00004496"/>
    </source>
</evidence>
<dbReference type="Proteomes" id="UP000619534">
    <property type="component" value="Unassembled WGS sequence"/>
</dbReference>
<comment type="function">
    <text evidence="7">Activator of cell division through the inhibition of FtsZ GTPase activity, therefore promoting FtsZ assembly into bundles of protofilaments necessary for the formation of the division Z ring. It is recruited early at mid-cell but it is not essential for cell division.</text>
</comment>
<evidence type="ECO:0000313" key="10">
    <source>
        <dbReference type="EMBL" id="GGC93347.1"/>
    </source>
</evidence>
<evidence type="ECO:0000256" key="9">
    <source>
        <dbReference type="ARBA" id="ARBA00033158"/>
    </source>
</evidence>
<evidence type="ECO:0000256" key="2">
    <source>
        <dbReference type="ARBA" id="ARBA00015195"/>
    </source>
</evidence>
<name>A0ABQ1PB06_9BACI</name>
<organism evidence="10 11">
    <name type="scientific">Thalassobacillus devorans</name>
    <dbReference type="NCBI Taxonomy" id="279813"/>
    <lineage>
        <taxon>Bacteria</taxon>
        <taxon>Bacillati</taxon>
        <taxon>Bacillota</taxon>
        <taxon>Bacilli</taxon>
        <taxon>Bacillales</taxon>
        <taxon>Bacillaceae</taxon>
        <taxon>Thalassobacillus</taxon>
    </lineage>
</organism>
<dbReference type="NCBIfam" id="NF010724">
    <property type="entry name" value="PRK14126.1"/>
    <property type="match status" value="1"/>
</dbReference>
<dbReference type="GO" id="GO:0051301">
    <property type="term" value="P:cell division"/>
    <property type="evidence" value="ECO:0007669"/>
    <property type="project" value="UniProtKB-KW"/>
</dbReference>